<dbReference type="PROSITE" id="PS52050">
    <property type="entry name" value="WYL"/>
    <property type="match status" value="1"/>
</dbReference>
<name>A0A0N8GRE4_9CHLR</name>
<dbReference type="InterPro" id="IPR036388">
    <property type="entry name" value="WH-like_DNA-bd_sf"/>
</dbReference>
<keyword evidence="3" id="KW-0238">DNA-binding</keyword>
<organism evidence="3 4">
    <name type="scientific">Herpetosiphon geysericola</name>
    <dbReference type="NCBI Taxonomy" id="70996"/>
    <lineage>
        <taxon>Bacteria</taxon>
        <taxon>Bacillati</taxon>
        <taxon>Chloroflexota</taxon>
        <taxon>Chloroflexia</taxon>
        <taxon>Herpetosiphonales</taxon>
        <taxon>Herpetosiphonaceae</taxon>
        <taxon>Herpetosiphon</taxon>
    </lineage>
</organism>
<protein>
    <submittedName>
        <fullName evidence="3">DNA-binding protein</fullName>
    </submittedName>
</protein>
<feature type="domain" description="WCX" evidence="2">
    <location>
        <begin position="241"/>
        <end position="318"/>
    </location>
</feature>
<evidence type="ECO:0000313" key="4">
    <source>
        <dbReference type="Proteomes" id="UP000050277"/>
    </source>
</evidence>
<proteinExistence type="predicted"/>
<comment type="caution">
    <text evidence="3">The sequence shown here is derived from an EMBL/GenBank/DDBJ whole genome shotgun (WGS) entry which is preliminary data.</text>
</comment>
<dbReference type="OrthoDB" id="9815009at2"/>
<dbReference type="InterPro" id="IPR036390">
    <property type="entry name" value="WH_DNA-bd_sf"/>
</dbReference>
<accession>A0A0N8GRE4</accession>
<dbReference type="RefSeq" id="WP_054535361.1">
    <property type="nucleotide sequence ID" value="NZ_LGKP01000022.1"/>
</dbReference>
<dbReference type="PIRSF" id="PIRSF016838">
    <property type="entry name" value="PafC"/>
    <property type="match status" value="1"/>
</dbReference>
<dbReference type="SUPFAM" id="SSF46785">
    <property type="entry name" value="Winged helix' DNA-binding domain"/>
    <property type="match status" value="1"/>
</dbReference>
<dbReference type="Pfam" id="PF13280">
    <property type="entry name" value="WYL"/>
    <property type="match status" value="1"/>
</dbReference>
<dbReference type="InterPro" id="IPR051534">
    <property type="entry name" value="CBASS_pafABC_assoc_protein"/>
</dbReference>
<dbReference type="PANTHER" id="PTHR34580:SF1">
    <property type="entry name" value="PROTEIN PAFC"/>
    <property type="match status" value="1"/>
</dbReference>
<reference evidence="3 4" key="1">
    <citation type="submission" date="2015-07" db="EMBL/GenBank/DDBJ databases">
        <title>Whole genome sequence of Herpetosiphon geysericola DSM 7119.</title>
        <authorList>
            <person name="Hemp J."/>
            <person name="Ward L.M."/>
            <person name="Pace L.A."/>
            <person name="Fischer W.W."/>
        </authorList>
    </citation>
    <scope>NUCLEOTIDE SEQUENCE [LARGE SCALE GENOMIC DNA]</scope>
    <source>
        <strain evidence="3 4">DSM 7119</strain>
    </source>
</reference>
<feature type="domain" description="WYL" evidence="1">
    <location>
        <begin position="142"/>
        <end position="212"/>
    </location>
</feature>
<dbReference type="PATRIC" id="fig|70996.4.peg.3707"/>
<sequence length="322" mass="37084">MSDERLASKAARLRWIERKLYNNPQGLRVMDLAEATGMDRRTIYRDLGALEDMGVPMWQFEGKFGINREDYLSTVRLNLNQTISLFFAARLLAHHSDEQNPHVVAALEKIAASLPDETIAKHLSNVAAQIQLRPTRREYILVLETFTRAWADRRMVKFSYWASNRDEPEERTVAPYVLEVSRFEPASYVIGHDPLRNALRTFKLERVQRAEILDTEYVIPTDFDPYSMLADSWGIMDEGNTVTVRLRFSAVVARRVKESTWHRSQEVIDLPDGGCELSMKLAGTREMRSWVLGWGADVEVLAPTDLRAEVAEHAQRMVQQYQ</sequence>
<dbReference type="InterPro" id="IPR026881">
    <property type="entry name" value="WYL_dom"/>
</dbReference>
<evidence type="ECO:0000313" key="3">
    <source>
        <dbReference type="EMBL" id="KPL86266.1"/>
    </source>
</evidence>
<dbReference type="PANTHER" id="PTHR34580">
    <property type="match status" value="1"/>
</dbReference>
<dbReference type="Pfam" id="PF25583">
    <property type="entry name" value="WCX"/>
    <property type="match status" value="1"/>
</dbReference>
<gene>
    <name evidence="3" type="ORF">SE18_15315</name>
</gene>
<evidence type="ECO:0000259" key="1">
    <source>
        <dbReference type="Pfam" id="PF13280"/>
    </source>
</evidence>
<evidence type="ECO:0000259" key="2">
    <source>
        <dbReference type="Pfam" id="PF25583"/>
    </source>
</evidence>
<keyword evidence="4" id="KW-1185">Reference proteome</keyword>
<dbReference type="Gene3D" id="1.10.10.10">
    <property type="entry name" value="Winged helix-like DNA-binding domain superfamily/Winged helix DNA-binding domain"/>
    <property type="match status" value="1"/>
</dbReference>
<dbReference type="EMBL" id="LGKP01000022">
    <property type="protein sequence ID" value="KPL86266.1"/>
    <property type="molecule type" value="Genomic_DNA"/>
</dbReference>
<dbReference type="AlphaFoldDB" id="A0A0N8GRE4"/>
<dbReference type="STRING" id="70996.SE18_15315"/>
<dbReference type="GO" id="GO:0003677">
    <property type="term" value="F:DNA binding"/>
    <property type="evidence" value="ECO:0007669"/>
    <property type="project" value="UniProtKB-KW"/>
</dbReference>
<dbReference type="Proteomes" id="UP000050277">
    <property type="component" value="Unassembled WGS sequence"/>
</dbReference>
<dbReference type="InterPro" id="IPR057727">
    <property type="entry name" value="WCX_dom"/>
</dbReference>
<dbReference type="InterPro" id="IPR028349">
    <property type="entry name" value="PafC-like"/>
</dbReference>